<keyword evidence="2" id="KW-1185">Reference proteome</keyword>
<gene>
    <name evidence="1" type="ORF">VB738_15160</name>
</gene>
<protein>
    <submittedName>
        <fullName evidence="1">Nif11-like leader peptide family natural product</fullName>
    </submittedName>
</protein>
<name>A0ABU5RY14_9CYAN</name>
<proteinExistence type="predicted"/>
<sequence length="74" mass="8473">MSWSELERLVDEAETDEVIRRGLRHCRSCPELVLAARRLGYHVTRVDLQRAWQLHRLAMDSRPVPAGQRPAPGG</sequence>
<dbReference type="EMBL" id="JAYGHX010000013">
    <property type="protein sequence ID" value="MEA5392601.1"/>
    <property type="molecule type" value="Genomic_DNA"/>
</dbReference>
<accession>A0ABU5RY14</accession>
<comment type="caution">
    <text evidence="1">The sequence shown here is derived from an EMBL/GenBank/DDBJ whole genome shotgun (WGS) entry which is preliminary data.</text>
</comment>
<organism evidence="1 2">
    <name type="scientific">Cyanobium gracile UHCC 0139</name>
    <dbReference type="NCBI Taxonomy" id="3110308"/>
    <lineage>
        <taxon>Bacteria</taxon>
        <taxon>Bacillati</taxon>
        <taxon>Cyanobacteriota</taxon>
        <taxon>Cyanophyceae</taxon>
        <taxon>Synechococcales</taxon>
        <taxon>Prochlorococcaceae</taxon>
        <taxon>Cyanobium</taxon>
    </lineage>
</organism>
<reference evidence="1 2" key="1">
    <citation type="submission" date="2023-12" db="EMBL/GenBank/DDBJ databases">
        <title>Baltic Sea Cyanobacteria.</title>
        <authorList>
            <person name="Delbaje E."/>
            <person name="Fewer D.P."/>
            <person name="Shishido T.K."/>
        </authorList>
    </citation>
    <scope>NUCLEOTIDE SEQUENCE [LARGE SCALE GENOMIC DNA]</scope>
    <source>
        <strain evidence="1 2">UHCC 0139</strain>
    </source>
</reference>
<dbReference type="Proteomes" id="UP001304461">
    <property type="component" value="Unassembled WGS sequence"/>
</dbReference>
<dbReference type="RefSeq" id="WP_323306543.1">
    <property type="nucleotide sequence ID" value="NZ_JAYGHX010000013.1"/>
</dbReference>
<evidence type="ECO:0000313" key="1">
    <source>
        <dbReference type="EMBL" id="MEA5392601.1"/>
    </source>
</evidence>
<evidence type="ECO:0000313" key="2">
    <source>
        <dbReference type="Proteomes" id="UP001304461"/>
    </source>
</evidence>